<dbReference type="PANTHER" id="PTHR43739:SF2">
    <property type="entry name" value="OLIGOXYLOGLUCAN-REDUCING END-SPECIFIC XYLOGLUCANASE-RELATED"/>
    <property type="match status" value="1"/>
</dbReference>
<name>A0A8H7UR08_9FUNG</name>
<dbReference type="GO" id="GO:0010411">
    <property type="term" value="P:xyloglucan metabolic process"/>
    <property type="evidence" value="ECO:0007669"/>
    <property type="project" value="TreeGrafter"/>
</dbReference>
<proteinExistence type="inferred from homology"/>
<dbReference type="SMART" id="SM00236">
    <property type="entry name" value="fCBD"/>
    <property type="match status" value="1"/>
</dbReference>
<dbReference type="InterPro" id="IPR015943">
    <property type="entry name" value="WD40/YVTN_repeat-like_dom_sf"/>
</dbReference>
<accession>A0A8H7UR08</accession>
<evidence type="ECO:0000256" key="7">
    <source>
        <dbReference type="ARBA" id="ARBA00037986"/>
    </source>
</evidence>
<dbReference type="CDD" id="cd15482">
    <property type="entry name" value="Sialidase_non-viral"/>
    <property type="match status" value="1"/>
</dbReference>
<dbReference type="AlphaFoldDB" id="A0A8H7UR08"/>
<dbReference type="EMBL" id="JAEPRA010000001">
    <property type="protein sequence ID" value="KAG2188858.1"/>
    <property type="molecule type" value="Genomic_DNA"/>
</dbReference>
<dbReference type="GO" id="GO:0016798">
    <property type="term" value="F:hydrolase activity, acting on glycosyl bonds"/>
    <property type="evidence" value="ECO:0007669"/>
    <property type="project" value="UniProtKB-KW"/>
</dbReference>
<dbReference type="SUPFAM" id="SSF110296">
    <property type="entry name" value="Oligoxyloglucan reducing end-specific cellobiohydrolase"/>
    <property type="match status" value="2"/>
</dbReference>
<evidence type="ECO:0000256" key="3">
    <source>
        <dbReference type="ARBA" id="ARBA00023001"/>
    </source>
</evidence>
<dbReference type="InterPro" id="IPR000254">
    <property type="entry name" value="CBD"/>
</dbReference>
<evidence type="ECO:0000256" key="5">
    <source>
        <dbReference type="ARBA" id="ARBA00023295"/>
    </source>
</evidence>
<evidence type="ECO:0000256" key="1">
    <source>
        <dbReference type="ARBA" id="ARBA00022729"/>
    </source>
</evidence>
<evidence type="ECO:0000313" key="11">
    <source>
        <dbReference type="Proteomes" id="UP000612746"/>
    </source>
</evidence>
<evidence type="ECO:0000256" key="4">
    <source>
        <dbReference type="ARBA" id="ARBA00023277"/>
    </source>
</evidence>
<feature type="chain" id="PRO_5034570318" description="CBM1 domain-containing protein" evidence="8">
    <location>
        <begin position="23"/>
        <end position="876"/>
    </location>
</feature>
<dbReference type="PROSITE" id="PS51164">
    <property type="entry name" value="CBM1_2"/>
    <property type="match status" value="1"/>
</dbReference>
<protein>
    <recommendedName>
        <fullName evidence="9">CBM1 domain-containing protein</fullName>
    </recommendedName>
</protein>
<dbReference type="GO" id="GO:0030245">
    <property type="term" value="P:cellulose catabolic process"/>
    <property type="evidence" value="ECO:0007669"/>
    <property type="project" value="UniProtKB-KW"/>
</dbReference>
<dbReference type="PROSITE" id="PS00562">
    <property type="entry name" value="CBM1_1"/>
    <property type="match status" value="1"/>
</dbReference>
<keyword evidence="2" id="KW-0378">Hydrolase</keyword>
<dbReference type="PANTHER" id="PTHR43739">
    <property type="entry name" value="XYLOGLUCANASE (EUROFUNG)"/>
    <property type="match status" value="1"/>
</dbReference>
<feature type="domain" description="CBM1" evidence="9">
    <location>
        <begin position="802"/>
        <end position="838"/>
    </location>
</feature>
<dbReference type="GO" id="GO:0005576">
    <property type="term" value="C:extracellular region"/>
    <property type="evidence" value="ECO:0007669"/>
    <property type="project" value="InterPro"/>
</dbReference>
<organism evidence="10 11">
    <name type="scientific">Umbelopsis vinacea</name>
    <dbReference type="NCBI Taxonomy" id="44442"/>
    <lineage>
        <taxon>Eukaryota</taxon>
        <taxon>Fungi</taxon>
        <taxon>Fungi incertae sedis</taxon>
        <taxon>Mucoromycota</taxon>
        <taxon>Mucoromycotina</taxon>
        <taxon>Umbelopsidomycetes</taxon>
        <taxon>Umbelopsidales</taxon>
        <taxon>Umbelopsidaceae</taxon>
        <taxon>Umbelopsis</taxon>
    </lineage>
</organism>
<evidence type="ECO:0000313" key="10">
    <source>
        <dbReference type="EMBL" id="KAG2188858.1"/>
    </source>
</evidence>
<dbReference type="Gene3D" id="2.130.10.10">
    <property type="entry name" value="YVTN repeat-like/Quinoprotein amine dehydrogenase"/>
    <property type="match status" value="2"/>
</dbReference>
<gene>
    <name evidence="10" type="ORF">INT44_003998</name>
</gene>
<dbReference type="OrthoDB" id="2151161at2759"/>
<comment type="caution">
    <text evidence="10">The sequence shown here is derived from an EMBL/GenBank/DDBJ whole genome shotgun (WGS) entry which is preliminary data.</text>
</comment>
<dbReference type="Pfam" id="PF00734">
    <property type="entry name" value="CBM_1"/>
    <property type="match status" value="1"/>
</dbReference>
<evidence type="ECO:0000256" key="8">
    <source>
        <dbReference type="SAM" id="SignalP"/>
    </source>
</evidence>
<evidence type="ECO:0000259" key="9">
    <source>
        <dbReference type="PROSITE" id="PS51164"/>
    </source>
</evidence>
<dbReference type="InterPro" id="IPR035971">
    <property type="entry name" value="CBD_sf"/>
</dbReference>
<feature type="signal peptide" evidence="8">
    <location>
        <begin position="1"/>
        <end position="22"/>
    </location>
</feature>
<dbReference type="InterPro" id="IPR052025">
    <property type="entry name" value="Xyloglucanase_GH74"/>
</dbReference>
<evidence type="ECO:0000256" key="6">
    <source>
        <dbReference type="ARBA" id="ARBA00023326"/>
    </source>
</evidence>
<keyword evidence="3" id="KW-0136">Cellulose degradation</keyword>
<dbReference type="GO" id="GO:0030248">
    <property type="term" value="F:cellulose binding"/>
    <property type="evidence" value="ECO:0007669"/>
    <property type="project" value="InterPro"/>
</dbReference>
<dbReference type="Proteomes" id="UP000612746">
    <property type="component" value="Unassembled WGS sequence"/>
</dbReference>
<evidence type="ECO:0000256" key="2">
    <source>
        <dbReference type="ARBA" id="ARBA00022801"/>
    </source>
</evidence>
<comment type="similarity">
    <text evidence="7">Belongs to the glycosyl hydrolase 74 family.</text>
</comment>
<dbReference type="FunFam" id="2.130.10.10:FF:000534">
    <property type="entry name" value="Xyloglucanase Xgh74A"/>
    <property type="match status" value="1"/>
</dbReference>
<reference evidence="10" key="1">
    <citation type="submission" date="2020-12" db="EMBL/GenBank/DDBJ databases">
        <title>Metabolic potential, ecology and presence of endohyphal bacteria is reflected in genomic diversity of Mucoromycotina.</title>
        <authorList>
            <person name="Muszewska A."/>
            <person name="Okrasinska A."/>
            <person name="Steczkiewicz K."/>
            <person name="Drgas O."/>
            <person name="Orlowska M."/>
            <person name="Perlinska-Lenart U."/>
            <person name="Aleksandrzak-Piekarczyk T."/>
            <person name="Szatraj K."/>
            <person name="Zielenkiewicz U."/>
            <person name="Pilsyk S."/>
            <person name="Malc E."/>
            <person name="Mieczkowski P."/>
            <person name="Kruszewska J.S."/>
            <person name="Biernat P."/>
            <person name="Pawlowska J."/>
        </authorList>
    </citation>
    <scope>NUCLEOTIDE SEQUENCE</scope>
    <source>
        <strain evidence="10">WA0000051536</strain>
    </source>
</reference>
<keyword evidence="5" id="KW-0326">Glycosidase</keyword>
<dbReference type="SUPFAM" id="SSF57180">
    <property type="entry name" value="Cellulose-binding domain"/>
    <property type="match status" value="1"/>
</dbReference>
<keyword evidence="1 8" id="KW-0732">Signal</keyword>
<sequence>MVSIKTWAYAILVSTAAAATQSYQYTWNNAQIVGGGFIPGVVFSQAQKDLIYLRTDIGGVYRWNTTTSRWNSLSQWVGSDNWNLLGSDALAADPNDASRVYVAAGMYTNSWDTNNGAILSSTNQGNTWKINPLPFKVGGNDPGRGTGERLAIDPNLGSTLFFGARSGHGLWKSTNYGATWTNVTSLPNTGPYAFDPVYFSDPVGITFVTFDKSSGASGSATPIVYVGVADNTTSNIYVTKNGGTTWSAVSGQPINGFFPHKGRISSDGYLYISYSNGVGPYDGSNGTIAKYNTATGAWTDINPYPSPYFGYGGLAIDATNPQTIMTVSLNSWWPDAIIFRSTNGGANWTQIWDWTSYPSRSLRYSIDDSASPWLTAPNAVAPEPTIKLGWMIEALEIDPFNSNRIFWGTGATLWGSNNLKNWDSGSPINITVMANGIEETSVLDLLSPPTGTAHLYSGVGDIGGFVHTDLTKCPTAAYSSPSFTSTTGMDYAESSPAFMARVGTPSPYVAFTYSSGSSWYAASSVPSAVTGGGMIAAAADGSSVVWSPTGDVVYYSTTTGSSWIAASGLPSGSRVASDRVNGKKYYGYSGSTFYISTNGGATFTKTAATGLPSLTDGTDKAIKAVPGIEGDVWIAGGTGGLFHSVNNGTSFTNLTVVTSAASIGFGKAAPGLAYPAIYIVGKVSGVNGFFRSDDTGVTWIRINDDQHQYGVANQALTGDPRIYGRVYIGTNGLGAVYGDIVGTVTNSTGTTTTTTVSKTSTTPVSSTSTQTATISTTTVSKTTTSKTTTTTTTSATPTSTASCIAKYGQCGGSSWTGATCCVSGSTCVAQNPYYSQCRAVKCPSAFILTFPQLALPNARLLIEKLADNFETGYTLK</sequence>
<keyword evidence="4" id="KW-0119">Carbohydrate metabolism</keyword>
<keyword evidence="11" id="KW-1185">Reference proteome</keyword>
<keyword evidence="6" id="KW-0624">Polysaccharide degradation</keyword>